<reference evidence="1" key="1">
    <citation type="submission" date="2019-10" db="EMBL/GenBank/DDBJ databases">
        <title>Conservation and host-specific expression of non-tandemly repeated heterogenous ribosome RNA gene in arbuscular mycorrhizal fungi.</title>
        <authorList>
            <person name="Maeda T."/>
            <person name="Kobayashi Y."/>
            <person name="Nakagawa T."/>
            <person name="Ezawa T."/>
            <person name="Yamaguchi K."/>
            <person name="Bino T."/>
            <person name="Nishimoto Y."/>
            <person name="Shigenobu S."/>
            <person name="Kawaguchi M."/>
        </authorList>
    </citation>
    <scope>NUCLEOTIDE SEQUENCE</scope>
    <source>
        <strain evidence="1">HR1</strain>
    </source>
</reference>
<dbReference type="EMBL" id="BLAL01000262">
    <property type="protein sequence ID" value="GES98189.1"/>
    <property type="molecule type" value="Genomic_DNA"/>
</dbReference>
<keyword evidence="1" id="KW-0808">Transferase</keyword>
<keyword evidence="1" id="KW-0418">Kinase</keyword>
<sequence length="287" mass="34337">MSIKILKTTIMNSSYSFQPNTLNVANTAQDIPVVLNENRPHESITMTSITTPPTMPRNENQLFHNNNIQAMLPIHSLQTTQDYRASYPYSLTHYKETTVINEFSFFYKPCNDFQMYHIVCEEIPLSFEFVARLINNPDPIRSDRIYRFYHEQPEVKKIYQVTCKMIPHEFVFQFLNKIIYNIQFTNVEYQEQGFSELHQENLKFHLKRDLVHYLVPKDIYEDNYNLQKRLVQDYCDYESMMNSNTGSFDKFQHQSFAYQHDNKCRLVCLQNDKNGSVNYNQRYYKNP</sequence>
<organism evidence="1 2">
    <name type="scientific">Rhizophagus clarus</name>
    <dbReference type="NCBI Taxonomy" id="94130"/>
    <lineage>
        <taxon>Eukaryota</taxon>
        <taxon>Fungi</taxon>
        <taxon>Fungi incertae sedis</taxon>
        <taxon>Mucoromycota</taxon>
        <taxon>Glomeromycotina</taxon>
        <taxon>Glomeromycetes</taxon>
        <taxon>Glomerales</taxon>
        <taxon>Glomeraceae</taxon>
        <taxon>Rhizophagus</taxon>
    </lineage>
</organism>
<proteinExistence type="predicted"/>
<name>A0A8H3M7Z9_9GLOM</name>
<dbReference type="Proteomes" id="UP000615446">
    <property type="component" value="Unassembled WGS sequence"/>
</dbReference>
<protein>
    <submittedName>
        <fullName evidence="1">Kinase-like domain-containing protein</fullName>
    </submittedName>
</protein>
<dbReference type="OrthoDB" id="2332461at2759"/>
<accession>A0A8H3M7Z9</accession>
<gene>
    <name evidence="1" type="ORF">RCL2_002474800</name>
</gene>
<dbReference type="AlphaFoldDB" id="A0A8H3M7Z9"/>
<dbReference type="GO" id="GO:0016301">
    <property type="term" value="F:kinase activity"/>
    <property type="evidence" value="ECO:0007669"/>
    <property type="project" value="UniProtKB-KW"/>
</dbReference>
<comment type="caution">
    <text evidence="1">The sequence shown here is derived from an EMBL/GenBank/DDBJ whole genome shotgun (WGS) entry which is preliminary data.</text>
</comment>
<evidence type="ECO:0000313" key="1">
    <source>
        <dbReference type="EMBL" id="GES98189.1"/>
    </source>
</evidence>
<evidence type="ECO:0000313" key="2">
    <source>
        <dbReference type="Proteomes" id="UP000615446"/>
    </source>
</evidence>